<protein>
    <submittedName>
        <fullName evidence="6">LysR family transcriptional regulator</fullName>
    </submittedName>
</protein>
<dbReference type="GO" id="GO:0003700">
    <property type="term" value="F:DNA-binding transcription factor activity"/>
    <property type="evidence" value="ECO:0007669"/>
    <property type="project" value="InterPro"/>
</dbReference>
<dbReference type="InterPro" id="IPR005119">
    <property type="entry name" value="LysR_subst-bd"/>
</dbReference>
<dbReference type="InterPro" id="IPR000847">
    <property type="entry name" value="LysR_HTH_N"/>
</dbReference>
<dbReference type="PANTHER" id="PTHR30537">
    <property type="entry name" value="HTH-TYPE TRANSCRIPTIONAL REGULATOR"/>
    <property type="match status" value="1"/>
</dbReference>
<dbReference type="GO" id="GO:0043565">
    <property type="term" value="F:sequence-specific DNA binding"/>
    <property type="evidence" value="ECO:0007669"/>
    <property type="project" value="TreeGrafter"/>
</dbReference>
<evidence type="ECO:0000259" key="5">
    <source>
        <dbReference type="PROSITE" id="PS50931"/>
    </source>
</evidence>
<keyword evidence="2" id="KW-0805">Transcription regulation</keyword>
<dbReference type="AlphaFoldDB" id="A0A356LAY5"/>
<dbReference type="SUPFAM" id="SSF46785">
    <property type="entry name" value="Winged helix' DNA-binding domain"/>
    <property type="match status" value="1"/>
</dbReference>
<feature type="domain" description="HTH lysR-type" evidence="5">
    <location>
        <begin position="7"/>
        <end position="64"/>
    </location>
</feature>
<dbReference type="Gene3D" id="1.10.10.10">
    <property type="entry name" value="Winged helix-like DNA-binding domain superfamily/Winged helix DNA-binding domain"/>
    <property type="match status" value="1"/>
</dbReference>
<accession>A0A356LAY5</accession>
<dbReference type="PROSITE" id="PS50931">
    <property type="entry name" value="HTH_LYSR"/>
    <property type="match status" value="1"/>
</dbReference>
<comment type="caution">
    <text evidence="6">The sequence shown here is derived from an EMBL/GenBank/DDBJ whole genome shotgun (WGS) entry which is preliminary data.</text>
</comment>
<sequence length="298" mass="33974">MQKRLTPSITSLQCFEAVARHMSFTRAAEEMHLTQSAVSKQIAQLESILKHPLFRRVRQRLQLTPAGLLYQSEVKEILTRIDMSSRYILSYGSETQVLTIGTQPTFGARWLIPRINRFMKENPSIHIKVQSELKPFDLVQAKIDIAFFYGRGTLPGAECREMFEAGMIPVCHPDLIPPEGIHELACLADMILIQCASRPEAWHDWFYHQHFHTDSSYNGPRFDTFYMCMRAAQAGCGIAIVPRLLVQEELRDGKLIIPWHYEQPSDGSYFVAYSEHSAEVPKIKAFVAFVQSEVATGL</sequence>
<evidence type="ECO:0000256" key="1">
    <source>
        <dbReference type="ARBA" id="ARBA00009437"/>
    </source>
</evidence>
<dbReference type="SUPFAM" id="SSF53850">
    <property type="entry name" value="Periplasmic binding protein-like II"/>
    <property type="match status" value="1"/>
</dbReference>
<proteinExistence type="inferred from homology"/>
<evidence type="ECO:0000256" key="4">
    <source>
        <dbReference type="ARBA" id="ARBA00023163"/>
    </source>
</evidence>
<dbReference type="InterPro" id="IPR036388">
    <property type="entry name" value="WH-like_DNA-bd_sf"/>
</dbReference>
<evidence type="ECO:0000256" key="2">
    <source>
        <dbReference type="ARBA" id="ARBA00023015"/>
    </source>
</evidence>
<dbReference type="FunFam" id="3.40.190.10:FF:000017">
    <property type="entry name" value="Glycine cleavage system transcriptional activator"/>
    <property type="match status" value="1"/>
</dbReference>
<organism evidence="6 7">
    <name type="scientific">Advenella kashmirensis</name>
    <dbReference type="NCBI Taxonomy" id="310575"/>
    <lineage>
        <taxon>Bacteria</taxon>
        <taxon>Pseudomonadati</taxon>
        <taxon>Pseudomonadota</taxon>
        <taxon>Betaproteobacteria</taxon>
        <taxon>Burkholderiales</taxon>
        <taxon>Alcaligenaceae</taxon>
    </lineage>
</organism>
<dbReference type="Pfam" id="PF03466">
    <property type="entry name" value="LysR_substrate"/>
    <property type="match status" value="1"/>
</dbReference>
<evidence type="ECO:0000256" key="3">
    <source>
        <dbReference type="ARBA" id="ARBA00023125"/>
    </source>
</evidence>
<keyword evidence="4" id="KW-0804">Transcription</keyword>
<dbReference type="Proteomes" id="UP000264036">
    <property type="component" value="Unassembled WGS sequence"/>
</dbReference>
<gene>
    <name evidence="6" type="ORF">DD666_01900</name>
</gene>
<keyword evidence="3" id="KW-0238">DNA-binding</keyword>
<dbReference type="GO" id="GO:0006351">
    <property type="term" value="P:DNA-templated transcription"/>
    <property type="evidence" value="ECO:0007669"/>
    <property type="project" value="TreeGrafter"/>
</dbReference>
<dbReference type="InterPro" id="IPR058163">
    <property type="entry name" value="LysR-type_TF_proteobact-type"/>
</dbReference>
<comment type="similarity">
    <text evidence="1">Belongs to the LysR transcriptional regulatory family.</text>
</comment>
<dbReference type="PANTHER" id="PTHR30537:SF26">
    <property type="entry name" value="GLYCINE CLEAVAGE SYSTEM TRANSCRIPTIONAL ACTIVATOR"/>
    <property type="match status" value="1"/>
</dbReference>
<evidence type="ECO:0000313" key="6">
    <source>
        <dbReference type="EMBL" id="HBP28153.1"/>
    </source>
</evidence>
<dbReference type="Pfam" id="PF00126">
    <property type="entry name" value="HTH_1"/>
    <property type="match status" value="1"/>
</dbReference>
<dbReference type="FunFam" id="1.10.10.10:FF:000001">
    <property type="entry name" value="LysR family transcriptional regulator"/>
    <property type="match status" value="1"/>
</dbReference>
<dbReference type="InterPro" id="IPR036390">
    <property type="entry name" value="WH_DNA-bd_sf"/>
</dbReference>
<dbReference type="Gene3D" id="3.40.190.10">
    <property type="entry name" value="Periplasmic binding protein-like II"/>
    <property type="match status" value="2"/>
</dbReference>
<dbReference type="EMBL" id="DOEK01000004">
    <property type="protein sequence ID" value="HBP28153.1"/>
    <property type="molecule type" value="Genomic_DNA"/>
</dbReference>
<name>A0A356LAY5_9BURK</name>
<evidence type="ECO:0000313" key="7">
    <source>
        <dbReference type="Proteomes" id="UP000264036"/>
    </source>
</evidence>
<reference evidence="6 7" key="1">
    <citation type="journal article" date="2018" name="Nat. Biotechnol.">
        <title>A standardized bacterial taxonomy based on genome phylogeny substantially revises the tree of life.</title>
        <authorList>
            <person name="Parks D.H."/>
            <person name="Chuvochina M."/>
            <person name="Waite D.W."/>
            <person name="Rinke C."/>
            <person name="Skarshewski A."/>
            <person name="Chaumeil P.A."/>
            <person name="Hugenholtz P."/>
        </authorList>
    </citation>
    <scope>NUCLEOTIDE SEQUENCE [LARGE SCALE GENOMIC DNA]</scope>
    <source>
        <strain evidence="6">UBA10707</strain>
    </source>
</reference>
<dbReference type="PRINTS" id="PR00039">
    <property type="entry name" value="HTHLYSR"/>
</dbReference>